<reference evidence="3" key="1">
    <citation type="submission" date="2017-02" db="UniProtKB">
        <authorList>
            <consortium name="WormBaseParasite"/>
        </authorList>
    </citation>
    <scope>IDENTIFICATION</scope>
</reference>
<keyword evidence="2" id="KW-1185">Reference proteome</keyword>
<feature type="region of interest" description="Disordered" evidence="1">
    <location>
        <begin position="77"/>
        <end position="108"/>
    </location>
</feature>
<name>A0A0M3HEY2_ASCLU</name>
<proteinExistence type="predicted"/>
<evidence type="ECO:0000313" key="2">
    <source>
        <dbReference type="Proteomes" id="UP000036681"/>
    </source>
</evidence>
<sequence>MVGAPPTPDHDPELGPAGEGDGGTASREDVPTDDPIPAKGLIEGKESDVRPAVACRCAEPEEQLMKSDVRPHAVVRLADPKQHTTNSGVKPVASDRSADLEEHSKEKDIEQKDVDLEGDSRFRAFRKAFYGYFRWAVSSFDREPVKRVRQDCPKVFYAYADYLIATGSSKALGPNQSRIGRLNGLVYAAAIYVYNANHEAS</sequence>
<accession>A0A0M3HEY2</accession>
<evidence type="ECO:0000256" key="1">
    <source>
        <dbReference type="SAM" id="MobiDB-lite"/>
    </source>
</evidence>
<feature type="region of interest" description="Disordered" evidence="1">
    <location>
        <begin position="1"/>
        <end position="52"/>
    </location>
</feature>
<dbReference type="Proteomes" id="UP000036681">
    <property type="component" value="Unplaced"/>
</dbReference>
<feature type="compositionally biased region" description="Basic and acidic residues" evidence="1">
    <location>
        <begin position="96"/>
        <end position="108"/>
    </location>
</feature>
<organism evidence="2 3">
    <name type="scientific">Ascaris lumbricoides</name>
    <name type="common">Giant roundworm</name>
    <dbReference type="NCBI Taxonomy" id="6252"/>
    <lineage>
        <taxon>Eukaryota</taxon>
        <taxon>Metazoa</taxon>
        <taxon>Ecdysozoa</taxon>
        <taxon>Nematoda</taxon>
        <taxon>Chromadorea</taxon>
        <taxon>Rhabditida</taxon>
        <taxon>Spirurina</taxon>
        <taxon>Ascaridomorpha</taxon>
        <taxon>Ascaridoidea</taxon>
        <taxon>Ascarididae</taxon>
        <taxon>Ascaris</taxon>
    </lineage>
</organism>
<evidence type="ECO:0000313" key="3">
    <source>
        <dbReference type="WBParaSite" id="ALUE_0000007401-mRNA-1"/>
    </source>
</evidence>
<protein>
    <submittedName>
        <fullName evidence="3">BTB domain-containing protein</fullName>
    </submittedName>
</protein>
<dbReference type="WBParaSite" id="ALUE_0000007401-mRNA-1">
    <property type="protein sequence ID" value="ALUE_0000007401-mRNA-1"/>
    <property type="gene ID" value="ALUE_0000007401"/>
</dbReference>
<dbReference type="AlphaFoldDB" id="A0A0M3HEY2"/>